<keyword evidence="1" id="KW-1185">Reference proteome</keyword>
<dbReference type="WBParaSite" id="L893_g26193.t1">
    <property type="protein sequence ID" value="L893_g26193.t1"/>
    <property type="gene ID" value="L893_g26193"/>
</dbReference>
<sequence length="136" mass="15411">MANSPLSLLQLSADAFVKAGYSLSNIGIPTLTAHIQRQKFLNFAKNYGDFVKIPIANIVFDANYDIDLVESLILGMADQSVILDPYLLSRQEIGDTRYAAEIDQAVEVIMQRRDPRLRESFMHLMAMRSAFVIRMR</sequence>
<protein>
    <submittedName>
        <fullName evidence="2">SIR2_2 domain-containing protein</fullName>
    </submittedName>
</protein>
<evidence type="ECO:0000313" key="1">
    <source>
        <dbReference type="Proteomes" id="UP000095287"/>
    </source>
</evidence>
<name>A0A1I7ZGL0_9BILA</name>
<accession>A0A1I7ZGL0</accession>
<organism evidence="1 2">
    <name type="scientific">Steinernema glaseri</name>
    <dbReference type="NCBI Taxonomy" id="37863"/>
    <lineage>
        <taxon>Eukaryota</taxon>
        <taxon>Metazoa</taxon>
        <taxon>Ecdysozoa</taxon>
        <taxon>Nematoda</taxon>
        <taxon>Chromadorea</taxon>
        <taxon>Rhabditida</taxon>
        <taxon>Tylenchina</taxon>
        <taxon>Panagrolaimomorpha</taxon>
        <taxon>Strongyloidoidea</taxon>
        <taxon>Steinernematidae</taxon>
        <taxon>Steinernema</taxon>
    </lineage>
</organism>
<proteinExistence type="predicted"/>
<reference evidence="2" key="1">
    <citation type="submission" date="2016-11" db="UniProtKB">
        <authorList>
            <consortium name="WormBaseParasite"/>
        </authorList>
    </citation>
    <scope>IDENTIFICATION</scope>
</reference>
<dbReference type="Proteomes" id="UP000095287">
    <property type="component" value="Unplaced"/>
</dbReference>
<dbReference type="AlphaFoldDB" id="A0A1I7ZGL0"/>
<evidence type="ECO:0000313" key="2">
    <source>
        <dbReference type="WBParaSite" id="L893_g26193.t1"/>
    </source>
</evidence>